<dbReference type="Pfam" id="PF04239">
    <property type="entry name" value="DUF421"/>
    <property type="match status" value="1"/>
</dbReference>
<evidence type="ECO:0000259" key="8">
    <source>
        <dbReference type="Pfam" id="PF04239"/>
    </source>
</evidence>
<evidence type="ECO:0000313" key="10">
    <source>
        <dbReference type="Proteomes" id="UP001597469"/>
    </source>
</evidence>
<comment type="subcellular location">
    <subcellularLocation>
        <location evidence="1">Cell membrane</location>
        <topology evidence="1">Multi-pass membrane protein</topology>
    </subcellularLocation>
</comment>
<evidence type="ECO:0000256" key="2">
    <source>
        <dbReference type="ARBA" id="ARBA00006448"/>
    </source>
</evidence>
<dbReference type="RefSeq" id="WP_381522706.1">
    <property type="nucleotide sequence ID" value="NZ_JBHULN010000006.1"/>
</dbReference>
<evidence type="ECO:0000256" key="3">
    <source>
        <dbReference type="ARBA" id="ARBA00022475"/>
    </source>
</evidence>
<keyword evidence="10" id="KW-1185">Reference proteome</keyword>
<reference evidence="10" key="1">
    <citation type="journal article" date="2019" name="Int. J. Syst. Evol. Microbiol.">
        <title>The Global Catalogue of Microorganisms (GCM) 10K type strain sequencing project: providing services to taxonomists for standard genome sequencing and annotation.</title>
        <authorList>
            <consortium name="The Broad Institute Genomics Platform"/>
            <consortium name="The Broad Institute Genome Sequencing Center for Infectious Disease"/>
            <person name="Wu L."/>
            <person name="Ma J."/>
        </authorList>
    </citation>
    <scope>NUCLEOTIDE SEQUENCE [LARGE SCALE GENOMIC DNA]</scope>
    <source>
        <strain evidence="10">KCTC 42805</strain>
    </source>
</reference>
<organism evidence="9 10">
    <name type="scientific">Spirosoma soli</name>
    <dbReference type="NCBI Taxonomy" id="1770529"/>
    <lineage>
        <taxon>Bacteria</taxon>
        <taxon>Pseudomonadati</taxon>
        <taxon>Bacteroidota</taxon>
        <taxon>Cytophagia</taxon>
        <taxon>Cytophagales</taxon>
        <taxon>Cytophagaceae</taxon>
        <taxon>Spirosoma</taxon>
    </lineage>
</organism>
<feature type="transmembrane region" description="Helical" evidence="7">
    <location>
        <begin position="80"/>
        <end position="97"/>
    </location>
</feature>
<keyword evidence="4 7" id="KW-0812">Transmembrane</keyword>
<comment type="caution">
    <text evidence="9">The sequence shown here is derived from an EMBL/GenBank/DDBJ whole genome shotgun (WGS) entry which is preliminary data.</text>
</comment>
<evidence type="ECO:0000256" key="6">
    <source>
        <dbReference type="ARBA" id="ARBA00023136"/>
    </source>
</evidence>
<dbReference type="InterPro" id="IPR007353">
    <property type="entry name" value="DUF421"/>
</dbReference>
<proteinExistence type="inferred from homology"/>
<dbReference type="Proteomes" id="UP001597469">
    <property type="component" value="Unassembled WGS sequence"/>
</dbReference>
<comment type="similarity">
    <text evidence="2">Belongs to the UPF0702 family.</text>
</comment>
<evidence type="ECO:0000256" key="4">
    <source>
        <dbReference type="ARBA" id="ARBA00022692"/>
    </source>
</evidence>
<dbReference type="PANTHER" id="PTHR34582:SF6">
    <property type="entry name" value="UPF0702 TRANSMEMBRANE PROTEIN YCAP"/>
    <property type="match status" value="1"/>
</dbReference>
<keyword evidence="6 7" id="KW-0472">Membrane</keyword>
<gene>
    <name evidence="9" type="ORF">ACFSUS_11690</name>
</gene>
<accession>A0ABW5M3P9</accession>
<dbReference type="EMBL" id="JBHULN010000006">
    <property type="protein sequence ID" value="MFD2571299.1"/>
    <property type="molecule type" value="Genomic_DNA"/>
</dbReference>
<feature type="transmembrane region" description="Helical" evidence="7">
    <location>
        <begin position="23"/>
        <end position="46"/>
    </location>
</feature>
<name>A0ABW5M3P9_9BACT</name>
<sequence length="230" mass="25801">MKPEEIHITDWMRILLGEVPGEYLIEIVIRITFVYLLLMVSMRLMGKRMAAQLSRNELAAQVSLAAAIGMPILAPDRGLLPAVVVALVIVSIQRLIAKLAFQNQRFEAITQDNISTLVENSILHLDSMQNVRITRERLMEQLRSAGMEHLGQVKRLYIEASGSFTLIKNEQPEPGLSIIPESDPDFRNAQKKAPDTFVCHNCGNPRQTSAKPSEPCENCQDKNWVRAVEG</sequence>
<evidence type="ECO:0000256" key="1">
    <source>
        <dbReference type="ARBA" id="ARBA00004651"/>
    </source>
</evidence>
<dbReference type="Gene3D" id="3.30.240.20">
    <property type="entry name" value="bsu07140 like domains"/>
    <property type="match status" value="1"/>
</dbReference>
<keyword evidence="3" id="KW-1003">Cell membrane</keyword>
<dbReference type="PANTHER" id="PTHR34582">
    <property type="entry name" value="UPF0702 TRANSMEMBRANE PROTEIN YCAP"/>
    <property type="match status" value="1"/>
</dbReference>
<feature type="domain" description="YetF C-terminal" evidence="8">
    <location>
        <begin position="103"/>
        <end position="178"/>
    </location>
</feature>
<dbReference type="InterPro" id="IPR023090">
    <property type="entry name" value="UPF0702_alpha/beta_dom_sf"/>
</dbReference>
<protein>
    <submittedName>
        <fullName evidence="9">DUF421 domain-containing protein</fullName>
    </submittedName>
</protein>
<keyword evidence="5 7" id="KW-1133">Transmembrane helix</keyword>
<evidence type="ECO:0000256" key="7">
    <source>
        <dbReference type="SAM" id="Phobius"/>
    </source>
</evidence>
<evidence type="ECO:0000313" key="9">
    <source>
        <dbReference type="EMBL" id="MFD2571299.1"/>
    </source>
</evidence>
<evidence type="ECO:0000256" key="5">
    <source>
        <dbReference type="ARBA" id="ARBA00022989"/>
    </source>
</evidence>